<keyword evidence="1" id="KW-0802">TPR repeat</keyword>
<evidence type="ECO:0000256" key="1">
    <source>
        <dbReference type="PROSITE-ProRule" id="PRU00339"/>
    </source>
</evidence>
<dbReference type="InterPro" id="IPR019734">
    <property type="entry name" value="TPR_rpt"/>
</dbReference>
<dbReference type="Pfam" id="PF13181">
    <property type="entry name" value="TPR_8"/>
    <property type="match status" value="1"/>
</dbReference>
<dbReference type="PROSITE" id="PS50005">
    <property type="entry name" value="TPR"/>
    <property type="match status" value="3"/>
</dbReference>
<dbReference type="PANTHER" id="PTHR12558:SF13">
    <property type="entry name" value="CELL DIVISION CYCLE PROTEIN 27 HOMOLOG"/>
    <property type="match status" value="1"/>
</dbReference>
<accession>A0A9D9HCU5</accession>
<feature type="repeat" description="TPR" evidence="1">
    <location>
        <begin position="211"/>
        <end position="244"/>
    </location>
</feature>
<evidence type="ECO:0000256" key="2">
    <source>
        <dbReference type="SAM" id="MobiDB-lite"/>
    </source>
</evidence>
<proteinExistence type="predicted"/>
<feature type="signal peptide" evidence="3">
    <location>
        <begin position="1"/>
        <end position="24"/>
    </location>
</feature>
<keyword evidence="3" id="KW-0732">Signal</keyword>
<protein>
    <submittedName>
        <fullName evidence="4">Tetratricopeptide repeat protein</fullName>
    </submittedName>
</protein>
<feature type="repeat" description="TPR" evidence="1">
    <location>
        <begin position="109"/>
        <end position="142"/>
    </location>
</feature>
<reference evidence="4" key="2">
    <citation type="journal article" date="2021" name="PeerJ">
        <title>Extensive microbial diversity within the chicken gut microbiome revealed by metagenomics and culture.</title>
        <authorList>
            <person name="Gilroy R."/>
            <person name="Ravi A."/>
            <person name="Getino M."/>
            <person name="Pursley I."/>
            <person name="Horton D.L."/>
            <person name="Alikhan N.F."/>
            <person name="Baker D."/>
            <person name="Gharbi K."/>
            <person name="Hall N."/>
            <person name="Watson M."/>
            <person name="Adriaenssens E.M."/>
            <person name="Foster-Nyarko E."/>
            <person name="Jarju S."/>
            <person name="Secka A."/>
            <person name="Antonio M."/>
            <person name="Oren A."/>
            <person name="Chaudhuri R.R."/>
            <person name="La Ragione R."/>
            <person name="Hildebrand F."/>
            <person name="Pallen M.J."/>
        </authorList>
    </citation>
    <scope>NUCLEOTIDE SEQUENCE</scope>
    <source>
        <strain evidence="4">D3-1215</strain>
    </source>
</reference>
<dbReference type="Pfam" id="PF14559">
    <property type="entry name" value="TPR_19"/>
    <property type="match status" value="1"/>
</dbReference>
<dbReference type="Gene3D" id="1.25.40.10">
    <property type="entry name" value="Tetratricopeptide repeat domain"/>
    <property type="match status" value="4"/>
</dbReference>
<dbReference type="EMBL" id="JADIMR010000005">
    <property type="protein sequence ID" value="MBO8446189.1"/>
    <property type="molecule type" value="Genomic_DNA"/>
</dbReference>
<dbReference type="Proteomes" id="UP000823637">
    <property type="component" value="Unassembled WGS sequence"/>
</dbReference>
<comment type="caution">
    <text evidence="4">The sequence shown here is derived from an EMBL/GenBank/DDBJ whole genome shotgun (WGS) entry which is preliminary data.</text>
</comment>
<dbReference type="InterPro" id="IPR011990">
    <property type="entry name" value="TPR-like_helical_dom_sf"/>
</dbReference>
<reference evidence="4" key="1">
    <citation type="submission" date="2020-10" db="EMBL/GenBank/DDBJ databases">
        <authorList>
            <person name="Gilroy R."/>
        </authorList>
    </citation>
    <scope>NUCLEOTIDE SEQUENCE</scope>
    <source>
        <strain evidence="4">D3-1215</strain>
    </source>
</reference>
<gene>
    <name evidence="4" type="ORF">IAC32_00370</name>
</gene>
<sequence length="585" mass="67037">MKIPASHKITAVFIALLFSLPAFAVKKQMRADSLYTFEFDSLFVDAVCLRMAGNDSAALEGFRRCYELNPGSAAVNYEIGSLKLQGGKEHADEGLRYMKRAVDNDPGNYYYLTILARLYYQYGKADDAVTVYNRILKQFPDRDEPIYDLALLYNGMGEYRKSNAMADKLLRRMGWSRQLFFLKARNFISMGDDKSVLKIMDDYIEDNPLDYSMWVYKGDVEMELGLMDAALSSFEKSMEISPGNGEALMSLCNYYDVQRNSRKVEEYLAKIFASKDVGFETKDKYMRAAVLYWRGDTAAASKMESSYKAMVEADRQNYLTHLAYARFLNMASRQDESIDELRTAIYLEPSCMDCWKLLLKGAIDKNDEKLASEVLSDAVDAIPDSPLFHFYKGTLAYFMQQPDSALESLLLADSLLVKNTESRTHIDSLDAAAMYSLLGEIYHNRGDEEKTLYYMGEALLYNPYDLVSMNNYAYYLAVYNRKLDDAEKLSFVTVKREPLNPTFLDTYAYIMMKRGDYKSAYFYIMQALEYDDKENPNAEILEHLGDIQYFMGQVQNAVSTWRKAKDSGSPNPKLDDKINSGQYVE</sequence>
<evidence type="ECO:0000313" key="4">
    <source>
        <dbReference type="EMBL" id="MBO8446189.1"/>
    </source>
</evidence>
<feature type="chain" id="PRO_5039700790" evidence="3">
    <location>
        <begin position="25"/>
        <end position="585"/>
    </location>
</feature>
<name>A0A9D9HCU5_9BACT</name>
<dbReference type="AlphaFoldDB" id="A0A9D9HCU5"/>
<evidence type="ECO:0000256" key="3">
    <source>
        <dbReference type="SAM" id="SignalP"/>
    </source>
</evidence>
<feature type="region of interest" description="Disordered" evidence="2">
    <location>
        <begin position="562"/>
        <end position="585"/>
    </location>
</feature>
<feature type="repeat" description="TPR" evidence="1">
    <location>
        <begin position="432"/>
        <end position="465"/>
    </location>
</feature>
<dbReference type="SMART" id="SM00028">
    <property type="entry name" value="TPR"/>
    <property type="match status" value="6"/>
</dbReference>
<dbReference type="PANTHER" id="PTHR12558">
    <property type="entry name" value="CELL DIVISION CYCLE 16,23,27"/>
    <property type="match status" value="1"/>
</dbReference>
<evidence type="ECO:0000313" key="5">
    <source>
        <dbReference type="Proteomes" id="UP000823637"/>
    </source>
</evidence>
<dbReference type="SUPFAM" id="SSF48452">
    <property type="entry name" value="TPR-like"/>
    <property type="match status" value="2"/>
</dbReference>
<organism evidence="4 5">
    <name type="scientific">Candidatus Enterocola intestinipullorum</name>
    <dbReference type="NCBI Taxonomy" id="2840783"/>
    <lineage>
        <taxon>Bacteria</taxon>
        <taxon>Pseudomonadati</taxon>
        <taxon>Bacteroidota</taxon>
        <taxon>Bacteroidia</taxon>
        <taxon>Bacteroidales</taxon>
        <taxon>Candidatus Enterocola</taxon>
    </lineage>
</organism>